<name>A0A0B5H4S9_9EUKA</name>
<sequence>MITGYIINLNKHIIIIIINYFNYKNNIGKITYYNYYINIIKNMTWKYKIEYYSTLFKNNINISTTCACPDLSVIETYLNIIVILLIVCIIIECNIIRLTIYNILLLVITLNISEYQYHLNIQKWAYLLIYY</sequence>
<organism evidence="2">
    <name type="scientific">Gefionella okellyi</name>
    <dbReference type="NCBI Taxonomy" id="2853422"/>
    <lineage>
        <taxon>Eukaryota</taxon>
        <taxon>Malawimonadida</taxon>
        <taxon>Malawimonadidae</taxon>
        <taxon>Gefionella</taxon>
    </lineage>
</organism>
<accession>A0A0B5H4S9</accession>
<geneLocation type="mitochondrion" evidence="2"/>
<dbReference type="EMBL" id="KP165390">
    <property type="protein sequence ID" value="AJF36669.1"/>
    <property type="molecule type" value="Genomic_DNA"/>
</dbReference>
<evidence type="ECO:0000256" key="1">
    <source>
        <dbReference type="SAM" id="Phobius"/>
    </source>
</evidence>
<keyword evidence="1" id="KW-0472">Membrane</keyword>
<feature type="transmembrane region" description="Helical" evidence="1">
    <location>
        <begin position="80"/>
        <end position="108"/>
    </location>
</feature>
<keyword evidence="1" id="KW-1133">Transmembrane helix</keyword>
<keyword evidence="2" id="KW-0496">Mitochondrion</keyword>
<keyword evidence="1" id="KW-0812">Transmembrane</keyword>
<gene>
    <name evidence="2" type="primary">orf131</name>
</gene>
<reference evidence="2" key="1">
    <citation type="submission" date="2014-11" db="EMBL/GenBank/DDBJ databases">
        <authorList>
            <person name="Lang B.F."/>
        </authorList>
    </citation>
    <scope>NUCLEOTIDE SEQUENCE</scope>
    <source>
        <strain evidence="2">249</strain>
    </source>
</reference>
<dbReference type="AlphaFoldDB" id="A0A0B5H4S9"/>
<proteinExistence type="predicted"/>
<evidence type="ECO:0000313" key="2">
    <source>
        <dbReference type="EMBL" id="AJF36669.1"/>
    </source>
</evidence>
<protein>
    <submittedName>
        <fullName evidence="2">Uncharacterized protein</fullName>
    </submittedName>
</protein>